<dbReference type="Proteomes" id="UP001497493">
    <property type="component" value="Chromosome"/>
</dbReference>
<dbReference type="EMBL" id="OZ026884">
    <property type="protein sequence ID" value="CAL1241360.1"/>
    <property type="molecule type" value="Genomic_DNA"/>
</dbReference>
<name>A0ABM9NL51_9GAMM</name>
<organism evidence="1 2">
    <name type="scientific">Candidatus Methylocalor cossyra</name>
    <dbReference type="NCBI Taxonomy" id="3108543"/>
    <lineage>
        <taxon>Bacteria</taxon>
        <taxon>Pseudomonadati</taxon>
        <taxon>Pseudomonadota</taxon>
        <taxon>Gammaproteobacteria</taxon>
        <taxon>Methylococcales</taxon>
        <taxon>Methylococcaceae</taxon>
        <taxon>Candidatus Methylocalor</taxon>
    </lineage>
</organism>
<evidence type="ECO:0000313" key="2">
    <source>
        <dbReference type="Proteomes" id="UP001497493"/>
    </source>
</evidence>
<dbReference type="RefSeq" id="WP_348757884.1">
    <property type="nucleotide sequence ID" value="NZ_OZ026884.1"/>
</dbReference>
<sequence length="96" mass="10795">MARDRRSRAARRLAAALFHYRFPPYQGRLLVYADRVVLRYWIGEEANALQRWTLEHPAEGLADSLQLGAAALRCGPGRLVRYGWKLSAGGQTPEAS</sequence>
<reference evidence="1 2" key="1">
    <citation type="submission" date="2024-04" db="EMBL/GenBank/DDBJ databases">
        <authorList>
            <person name="Cremers G."/>
        </authorList>
    </citation>
    <scope>NUCLEOTIDE SEQUENCE [LARGE SCALE GENOMIC DNA]</scope>
    <source>
        <strain evidence="1">MeCH1-AG</strain>
    </source>
</reference>
<evidence type="ECO:0000313" key="1">
    <source>
        <dbReference type="EMBL" id="CAL1241360.1"/>
    </source>
</evidence>
<keyword evidence="2" id="KW-1185">Reference proteome</keyword>
<accession>A0ABM9NL51</accession>
<protein>
    <submittedName>
        <fullName evidence="1">Uncharacterized protein</fullName>
    </submittedName>
</protein>
<gene>
    <name evidence="1" type="ORF">MECH1_V1_2584</name>
</gene>
<proteinExistence type="predicted"/>